<protein>
    <submittedName>
        <fullName evidence="1">Uncharacterized protein</fullName>
    </submittedName>
</protein>
<gene>
    <name evidence="1" type="ORF">OCBIM_22014777mg</name>
</gene>
<accession>A0A0L8HGY9</accession>
<evidence type="ECO:0000313" key="1">
    <source>
        <dbReference type="EMBL" id="KOF88496.1"/>
    </source>
</evidence>
<dbReference type="AlphaFoldDB" id="A0A0L8HGY9"/>
<name>A0A0L8HGY9_OCTBM</name>
<dbReference type="EMBL" id="KQ418176">
    <property type="protein sequence ID" value="KOF88496.1"/>
    <property type="molecule type" value="Genomic_DNA"/>
</dbReference>
<sequence>MNSSLESASFYFLLSDHCRLPPNLRILPFHPFFTSSHLCKFIILLLFQLTFHFPPTKFSICINLFFTI</sequence>
<organism evidence="1">
    <name type="scientific">Octopus bimaculoides</name>
    <name type="common">California two-spotted octopus</name>
    <dbReference type="NCBI Taxonomy" id="37653"/>
    <lineage>
        <taxon>Eukaryota</taxon>
        <taxon>Metazoa</taxon>
        <taxon>Spiralia</taxon>
        <taxon>Lophotrochozoa</taxon>
        <taxon>Mollusca</taxon>
        <taxon>Cephalopoda</taxon>
        <taxon>Coleoidea</taxon>
        <taxon>Octopodiformes</taxon>
        <taxon>Octopoda</taxon>
        <taxon>Incirrata</taxon>
        <taxon>Octopodidae</taxon>
        <taxon>Octopus</taxon>
    </lineage>
</organism>
<proteinExistence type="predicted"/>
<reference evidence="1" key="1">
    <citation type="submission" date="2015-07" db="EMBL/GenBank/DDBJ databases">
        <title>MeaNS - Measles Nucleotide Surveillance Program.</title>
        <authorList>
            <person name="Tran T."/>
            <person name="Druce J."/>
        </authorList>
    </citation>
    <scope>NUCLEOTIDE SEQUENCE</scope>
    <source>
        <strain evidence="1">UCB-OBI-ISO-001</strain>
        <tissue evidence="1">Gonad</tissue>
    </source>
</reference>